<evidence type="ECO:0000313" key="3">
    <source>
        <dbReference type="Proteomes" id="UP000199462"/>
    </source>
</evidence>
<accession>A0A1I6HDR6</accession>
<keyword evidence="2" id="KW-0489">Methyltransferase</keyword>
<proteinExistence type="predicted"/>
<keyword evidence="3" id="KW-1185">Reference proteome</keyword>
<organism evidence="2 3">
    <name type="scientific">Maribacter stanieri</name>
    <dbReference type="NCBI Taxonomy" id="440514"/>
    <lineage>
        <taxon>Bacteria</taxon>
        <taxon>Pseudomonadati</taxon>
        <taxon>Bacteroidota</taxon>
        <taxon>Flavobacteriia</taxon>
        <taxon>Flavobacteriales</taxon>
        <taxon>Flavobacteriaceae</taxon>
        <taxon>Maribacter</taxon>
    </lineage>
</organism>
<evidence type="ECO:0000259" key="1">
    <source>
        <dbReference type="Pfam" id="PF13649"/>
    </source>
</evidence>
<protein>
    <submittedName>
        <fullName evidence="2">Methyltransferase domain-containing protein</fullName>
    </submittedName>
</protein>
<gene>
    <name evidence="2" type="ORF">SAMN04488010_0258</name>
</gene>
<dbReference type="InterPro" id="IPR029063">
    <property type="entry name" value="SAM-dependent_MTases_sf"/>
</dbReference>
<dbReference type="RefSeq" id="WP_091900805.1">
    <property type="nucleotide sequence ID" value="NZ_FOYX01000001.1"/>
</dbReference>
<dbReference type="STRING" id="440514.SAMN04488010_0258"/>
<dbReference type="Proteomes" id="UP000199462">
    <property type="component" value="Unassembled WGS sequence"/>
</dbReference>
<dbReference type="GO" id="GO:0008168">
    <property type="term" value="F:methyltransferase activity"/>
    <property type="evidence" value="ECO:0007669"/>
    <property type="project" value="UniProtKB-KW"/>
</dbReference>
<dbReference type="SUPFAM" id="SSF53335">
    <property type="entry name" value="S-adenosyl-L-methionine-dependent methyltransferases"/>
    <property type="match status" value="1"/>
</dbReference>
<dbReference type="Pfam" id="PF13649">
    <property type="entry name" value="Methyltransf_25"/>
    <property type="match status" value="1"/>
</dbReference>
<dbReference type="Gene3D" id="3.40.50.150">
    <property type="entry name" value="Vaccinia Virus protein VP39"/>
    <property type="match status" value="1"/>
</dbReference>
<dbReference type="GO" id="GO:0032259">
    <property type="term" value="P:methylation"/>
    <property type="evidence" value="ECO:0007669"/>
    <property type="project" value="UniProtKB-KW"/>
</dbReference>
<name>A0A1I6HDR6_9FLAO</name>
<dbReference type="AlphaFoldDB" id="A0A1I6HDR6"/>
<dbReference type="InterPro" id="IPR041698">
    <property type="entry name" value="Methyltransf_25"/>
</dbReference>
<keyword evidence="2" id="KW-0808">Transferase</keyword>
<reference evidence="3" key="1">
    <citation type="submission" date="2016-10" db="EMBL/GenBank/DDBJ databases">
        <authorList>
            <person name="Varghese N."/>
            <person name="Submissions S."/>
        </authorList>
    </citation>
    <scope>NUCLEOTIDE SEQUENCE [LARGE SCALE GENOMIC DNA]</scope>
    <source>
        <strain evidence="3">DSM 19891</strain>
    </source>
</reference>
<evidence type="ECO:0000313" key="2">
    <source>
        <dbReference type="EMBL" id="SFR52655.1"/>
    </source>
</evidence>
<feature type="domain" description="Methyltransferase" evidence="1">
    <location>
        <begin position="69"/>
        <end position="152"/>
    </location>
</feature>
<sequence>MNKKENKAKRNKKPWPTKDAMQQVYEKNLWGSSTSDFYSGDGSHRSEIVAPYVEALVKFLNAFESPVSVCDLGCGDFNVGKELVMYTENYIAVDIVPELIERNKQAFELGNLEFQCLDIAVDELPIADCAIVRQVLQHISNAEVKKVIDKLYDYKYLIVTEHVPEGDFVPNIDIISGQGTRLKKKSGIDLLVAPFNLKIVKEKQLLKVRDGKGVIITTMYKIDQS</sequence>
<dbReference type="EMBL" id="FOYX01000001">
    <property type="protein sequence ID" value="SFR52655.1"/>
    <property type="molecule type" value="Genomic_DNA"/>
</dbReference>